<keyword evidence="6 8" id="KW-1133">Transmembrane helix</keyword>
<keyword evidence="3" id="KW-0645">Protease</keyword>
<keyword evidence="2" id="KW-1003">Cell membrane</keyword>
<dbReference type="EMBL" id="ABVL01000019">
    <property type="protein sequence ID" value="EDY17474.1"/>
    <property type="molecule type" value="Genomic_DNA"/>
</dbReference>
<evidence type="ECO:0000313" key="11">
    <source>
        <dbReference type="Proteomes" id="UP000005824"/>
    </source>
</evidence>
<evidence type="ECO:0000259" key="9">
    <source>
        <dbReference type="Pfam" id="PF11984"/>
    </source>
</evidence>
<dbReference type="eggNOG" id="COG1269">
    <property type="taxonomic scope" value="Bacteria"/>
</dbReference>
<feature type="transmembrane region" description="Helical" evidence="8">
    <location>
        <begin position="139"/>
        <end position="159"/>
    </location>
</feature>
<feature type="transmembrane region" description="Helical" evidence="8">
    <location>
        <begin position="58"/>
        <end position="77"/>
    </location>
</feature>
<evidence type="ECO:0000256" key="8">
    <source>
        <dbReference type="SAM" id="Phobius"/>
    </source>
</evidence>
<proteinExistence type="predicted"/>
<dbReference type="GO" id="GO:0008233">
    <property type="term" value="F:peptidase activity"/>
    <property type="evidence" value="ECO:0007669"/>
    <property type="project" value="UniProtKB-KW"/>
</dbReference>
<dbReference type="AlphaFoldDB" id="B4D7V1"/>
<evidence type="ECO:0000313" key="10">
    <source>
        <dbReference type="EMBL" id="EDY17474.1"/>
    </source>
</evidence>
<dbReference type="Pfam" id="PF11984">
    <property type="entry name" value="DUF3485"/>
    <property type="match status" value="1"/>
</dbReference>
<evidence type="ECO:0000256" key="3">
    <source>
        <dbReference type="ARBA" id="ARBA00022670"/>
    </source>
</evidence>
<feature type="domain" description="Methanolan biosynthesis EpsI" evidence="9">
    <location>
        <begin position="327"/>
        <end position="402"/>
    </location>
</feature>
<dbReference type="STRING" id="497964.CfE428DRAFT_4991"/>
<feature type="transmembrane region" description="Helical" evidence="8">
    <location>
        <begin position="83"/>
        <end position="103"/>
    </location>
</feature>
<comment type="subcellular location">
    <subcellularLocation>
        <location evidence="1">Cell membrane</location>
        <topology evidence="1">Multi-pass membrane protein</topology>
    </subcellularLocation>
</comment>
<feature type="transmembrane region" description="Helical" evidence="8">
    <location>
        <begin position="246"/>
        <end position="265"/>
    </location>
</feature>
<protein>
    <submittedName>
        <fullName evidence="10">Eight transmembrane protein EpsH</fullName>
    </submittedName>
</protein>
<dbReference type="Proteomes" id="UP000005824">
    <property type="component" value="Unassembled WGS sequence"/>
</dbReference>
<keyword evidence="4 8" id="KW-0812">Transmembrane</keyword>
<dbReference type="InterPro" id="IPR019127">
    <property type="entry name" value="Exosortase"/>
</dbReference>
<dbReference type="InParanoid" id="B4D7V1"/>
<dbReference type="InterPro" id="IPR026392">
    <property type="entry name" value="Exo/Archaeosortase_dom"/>
</dbReference>
<dbReference type="GO" id="GO:0005886">
    <property type="term" value="C:plasma membrane"/>
    <property type="evidence" value="ECO:0007669"/>
    <property type="project" value="UniProtKB-SubCell"/>
</dbReference>
<name>B4D7V1_9BACT</name>
<dbReference type="Pfam" id="PF09721">
    <property type="entry name" value="Exosortase_EpsH"/>
    <property type="match status" value="1"/>
</dbReference>
<organism evidence="10 11">
    <name type="scientific">Chthoniobacter flavus Ellin428</name>
    <dbReference type="NCBI Taxonomy" id="497964"/>
    <lineage>
        <taxon>Bacteria</taxon>
        <taxon>Pseudomonadati</taxon>
        <taxon>Verrucomicrobiota</taxon>
        <taxon>Spartobacteria</taxon>
        <taxon>Chthoniobacterales</taxon>
        <taxon>Chthoniobacteraceae</taxon>
        <taxon>Chthoniobacter</taxon>
    </lineage>
</organism>
<evidence type="ECO:0000256" key="2">
    <source>
        <dbReference type="ARBA" id="ARBA00022475"/>
    </source>
</evidence>
<sequence length="502" mass="55123">MTAAAAWVAWWSLAFWPLASFWNTSPQYSYGWLVPPLALLLAWRRWQTRPMPEQPTSWARWVIWVSAAVVMPAWIIVQPNPGWRLVPWLLALSAVAGSVGLSAQAGGKSWARHFAFPIAFPLTAVPWPSHPEEVVVQGLMRFVAGATVMFMNLAGVPAIQRGNLVEVATGVLGVDEACSGVRSLQASFMAALFLGEFYRLKVRSRVALVVVGFGAALLTNIARTAFLSYSAARNGIGAVGQWHDPAGYTVLTICLILIAIVANWLRPDDRADQPAAETAPPHALPPYIGPVMGGWLILVVIGAQAWYSSKTKGESSNWTLVLPPEAKEEPLSANTLGLLGCDRTHVAHWRSRTGAHWTLFYLEWFPSNGRTALLARVHRPEVCLPSAGWKEVAPRQSLTVSAAGFDLVFESMQFRDAKGTDAFVFYCPWEIVPGQPGRNSAFSDDTRTASLRRVWRHERLLGQQTAELIVTGLSSRAEAEASLREEIPSLLRRAEVTSTAKR</sequence>
<evidence type="ECO:0000256" key="1">
    <source>
        <dbReference type="ARBA" id="ARBA00004651"/>
    </source>
</evidence>
<dbReference type="GO" id="GO:0006508">
    <property type="term" value="P:proteolysis"/>
    <property type="evidence" value="ECO:0007669"/>
    <property type="project" value="UniProtKB-KW"/>
</dbReference>
<evidence type="ECO:0000256" key="7">
    <source>
        <dbReference type="ARBA" id="ARBA00023136"/>
    </source>
</evidence>
<reference evidence="10 11" key="1">
    <citation type="journal article" date="2011" name="J. Bacteriol.">
        <title>Genome sequence of Chthoniobacter flavus Ellin428, an aerobic heterotrophic soil bacterium.</title>
        <authorList>
            <person name="Kant R."/>
            <person name="van Passel M.W."/>
            <person name="Palva A."/>
            <person name="Lucas S."/>
            <person name="Lapidus A."/>
            <person name="Glavina Del Rio T."/>
            <person name="Dalin E."/>
            <person name="Tice H."/>
            <person name="Bruce D."/>
            <person name="Goodwin L."/>
            <person name="Pitluck S."/>
            <person name="Larimer F.W."/>
            <person name="Land M.L."/>
            <person name="Hauser L."/>
            <person name="Sangwan P."/>
            <person name="de Vos W.M."/>
            <person name="Janssen P.H."/>
            <person name="Smidt H."/>
        </authorList>
    </citation>
    <scope>NUCLEOTIDE SEQUENCE [LARGE SCALE GENOMIC DNA]</scope>
    <source>
        <strain evidence="10 11">Ellin428</strain>
    </source>
</reference>
<keyword evidence="11" id="KW-1185">Reference proteome</keyword>
<feature type="transmembrane region" description="Helical" evidence="8">
    <location>
        <begin position="286"/>
        <end position="307"/>
    </location>
</feature>
<evidence type="ECO:0000256" key="5">
    <source>
        <dbReference type="ARBA" id="ARBA00022801"/>
    </source>
</evidence>
<comment type="caution">
    <text evidence="10">The sequence shown here is derived from an EMBL/GenBank/DDBJ whole genome shotgun (WGS) entry which is preliminary data.</text>
</comment>
<evidence type="ECO:0000256" key="4">
    <source>
        <dbReference type="ARBA" id="ARBA00022692"/>
    </source>
</evidence>
<accession>B4D7V1</accession>
<gene>
    <name evidence="10" type="ORF">CfE428DRAFT_4991</name>
</gene>
<dbReference type="InterPro" id="IPR014263">
    <property type="entry name" value="Methanolan_biosynth_EpsI"/>
</dbReference>
<evidence type="ECO:0000256" key="6">
    <source>
        <dbReference type="ARBA" id="ARBA00022989"/>
    </source>
</evidence>
<keyword evidence="5" id="KW-0378">Hydrolase</keyword>
<feature type="transmembrane region" description="Helical" evidence="8">
    <location>
        <begin position="206"/>
        <end position="226"/>
    </location>
</feature>
<keyword evidence="7 8" id="KW-0472">Membrane</keyword>
<dbReference type="NCBIfam" id="TIGR04178">
    <property type="entry name" value="exo_archaeo"/>
    <property type="match status" value="1"/>
</dbReference>